<comment type="caution">
    <text evidence="1">The sequence shown here is derived from an EMBL/GenBank/DDBJ whole genome shotgun (WGS) entry which is preliminary data.</text>
</comment>
<proteinExistence type="predicted"/>
<dbReference type="EMBL" id="CADEAL010003890">
    <property type="protein sequence ID" value="CAB1446097.1"/>
    <property type="molecule type" value="Genomic_DNA"/>
</dbReference>
<gene>
    <name evidence="1" type="ORF">PLEPLA_LOCUS33838</name>
</gene>
<evidence type="ECO:0000313" key="2">
    <source>
        <dbReference type="Proteomes" id="UP001153269"/>
    </source>
</evidence>
<accession>A0A9N7VB98</accession>
<protein>
    <submittedName>
        <fullName evidence="1">Uncharacterized protein</fullName>
    </submittedName>
</protein>
<dbReference type="Proteomes" id="UP001153269">
    <property type="component" value="Unassembled WGS sequence"/>
</dbReference>
<sequence>MAAQLIRRSSTSSASFVHSFLARAFGGRDGDIARCLIEHQVGAAPLKSKGAGEQQGHFLFRFLPPSRPRRFPALRPWVPLGLDSFFEVKVWAQIGSEEQAPNSVL</sequence>
<keyword evidence="2" id="KW-1185">Reference proteome</keyword>
<organism evidence="1 2">
    <name type="scientific">Pleuronectes platessa</name>
    <name type="common">European plaice</name>
    <dbReference type="NCBI Taxonomy" id="8262"/>
    <lineage>
        <taxon>Eukaryota</taxon>
        <taxon>Metazoa</taxon>
        <taxon>Chordata</taxon>
        <taxon>Craniata</taxon>
        <taxon>Vertebrata</taxon>
        <taxon>Euteleostomi</taxon>
        <taxon>Actinopterygii</taxon>
        <taxon>Neopterygii</taxon>
        <taxon>Teleostei</taxon>
        <taxon>Neoteleostei</taxon>
        <taxon>Acanthomorphata</taxon>
        <taxon>Carangaria</taxon>
        <taxon>Pleuronectiformes</taxon>
        <taxon>Pleuronectoidei</taxon>
        <taxon>Pleuronectidae</taxon>
        <taxon>Pleuronectes</taxon>
    </lineage>
</organism>
<reference evidence="1" key="1">
    <citation type="submission" date="2020-03" db="EMBL/GenBank/DDBJ databases">
        <authorList>
            <person name="Weist P."/>
        </authorList>
    </citation>
    <scope>NUCLEOTIDE SEQUENCE</scope>
</reference>
<evidence type="ECO:0000313" key="1">
    <source>
        <dbReference type="EMBL" id="CAB1446097.1"/>
    </source>
</evidence>
<dbReference type="AlphaFoldDB" id="A0A9N7VB98"/>
<name>A0A9N7VB98_PLEPL</name>